<evidence type="ECO:0000259" key="4">
    <source>
        <dbReference type="PROSITE" id="PS50893"/>
    </source>
</evidence>
<dbReference type="Gene3D" id="3.40.50.300">
    <property type="entry name" value="P-loop containing nucleotide triphosphate hydrolases"/>
    <property type="match status" value="1"/>
</dbReference>
<dbReference type="GO" id="GO:0005524">
    <property type="term" value="F:ATP binding"/>
    <property type="evidence" value="ECO:0007669"/>
    <property type="project" value="UniProtKB-KW"/>
</dbReference>
<evidence type="ECO:0000256" key="2">
    <source>
        <dbReference type="ARBA" id="ARBA00022741"/>
    </source>
</evidence>
<dbReference type="InterPro" id="IPR027417">
    <property type="entry name" value="P-loop_NTPase"/>
</dbReference>
<keyword evidence="3" id="KW-0067">ATP-binding</keyword>
<sequence>MSSTGESSSAVAVEDLTKAYGDTVALRDVSLSVAPGEFVSVVGHSGCGKSTLLRVLAGLEDDFRGTATVDGTDVRTEGGHRVGMVFQEPRLLPWKTVRENVAVGLPRDVDPDSEAARERVDALLDRVGLSGFEDARPSELSGGMAQRVSLARGLAYDPTVMLLDEPFSALDALTKYEQQDFLLDLWRDSDLTVVLVTHDVEEAAYLSDRVVVLGGQPGTVETTVDIGEGRPRDREEWLVPYRDRITTALGVE</sequence>
<comment type="caution">
    <text evidence="5">The sequence shown here is derived from an EMBL/GenBank/DDBJ whole genome shotgun (WGS) entry which is preliminary data.</text>
</comment>
<dbReference type="InterPro" id="IPR017871">
    <property type="entry name" value="ABC_transporter-like_CS"/>
</dbReference>
<dbReference type="PANTHER" id="PTHR42788:SF13">
    <property type="entry name" value="ALIPHATIC SULFONATES IMPORT ATP-BINDING PROTEIN SSUB"/>
    <property type="match status" value="1"/>
</dbReference>
<keyword evidence="6" id="KW-1185">Reference proteome</keyword>
<dbReference type="PANTHER" id="PTHR42788">
    <property type="entry name" value="TAURINE IMPORT ATP-BINDING PROTEIN-RELATED"/>
    <property type="match status" value="1"/>
</dbReference>
<evidence type="ECO:0000256" key="3">
    <source>
        <dbReference type="ARBA" id="ARBA00022840"/>
    </source>
</evidence>
<evidence type="ECO:0000256" key="1">
    <source>
        <dbReference type="ARBA" id="ARBA00022448"/>
    </source>
</evidence>
<dbReference type="CDD" id="cd03293">
    <property type="entry name" value="ABC_NrtD_SsuB_transporters"/>
    <property type="match status" value="1"/>
</dbReference>
<dbReference type="SUPFAM" id="SSF52540">
    <property type="entry name" value="P-loop containing nucleoside triphosphate hydrolases"/>
    <property type="match status" value="1"/>
</dbReference>
<evidence type="ECO:0000313" key="6">
    <source>
        <dbReference type="Proteomes" id="UP001500194"/>
    </source>
</evidence>
<protein>
    <recommendedName>
        <fullName evidence="4">ABC transporter domain-containing protein</fullName>
    </recommendedName>
</protein>
<dbReference type="PROSITE" id="PS00211">
    <property type="entry name" value="ABC_TRANSPORTER_1"/>
    <property type="match status" value="1"/>
</dbReference>
<reference evidence="5 6" key="1">
    <citation type="journal article" date="2019" name="Int. J. Syst. Evol. Microbiol.">
        <title>The Global Catalogue of Microorganisms (GCM) 10K type strain sequencing project: providing services to taxonomists for standard genome sequencing and annotation.</title>
        <authorList>
            <consortium name="The Broad Institute Genomics Platform"/>
            <consortium name="The Broad Institute Genome Sequencing Center for Infectious Disease"/>
            <person name="Wu L."/>
            <person name="Ma J."/>
        </authorList>
    </citation>
    <scope>NUCLEOTIDE SEQUENCE [LARGE SCALE GENOMIC DNA]</scope>
    <source>
        <strain evidence="5 6">JCM 16327</strain>
    </source>
</reference>
<keyword evidence="1" id="KW-0813">Transport</keyword>
<dbReference type="InterPro" id="IPR050166">
    <property type="entry name" value="ABC_transporter_ATP-bind"/>
</dbReference>
<gene>
    <name evidence="5" type="ORF">GCM10009019_21510</name>
</gene>
<dbReference type="Proteomes" id="UP001500194">
    <property type="component" value="Unassembled WGS sequence"/>
</dbReference>
<keyword evidence="2" id="KW-0547">Nucleotide-binding</keyword>
<proteinExistence type="predicted"/>
<dbReference type="RefSeq" id="WP_227259756.1">
    <property type="nucleotide sequence ID" value="NZ_BAAADU010000002.1"/>
</dbReference>
<dbReference type="Pfam" id="PF00005">
    <property type="entry name" value="ABC_tran"/>
    <property type="match status" value="1"/>
</dbReference>
<accession>A0AAV3T2G4</accession>
<dbReference type="AlphaFoldDB" id="A0AAV3T2G4"/>
<organism evidence="5 6">
    <name type="scientific">Salarchaeum japonicum</name>
    <dbReference type="NCBI Taxonomy" id="555573"/>
    <lineage>
        <taxon>Archaea</taxon>
        <taxon>Methanobacteriati</taxon>
        <taxon>Methanobacteriota</taxon>
        <taxon>Stenosarchaea group</taxon>
        <taxon>Halobacteria</taxon>
        <taxon>Halobacteriales</taxon>
        <taxon>Halobacteriaceae</taxon>
    </lineage>
</organism>
<dbReference type="GeneID" id="68573170"/>
<evidence type="ECO:0000313" key="5">
    <source>
        <dbReference type="EMBL" id="GAA0657120.1"/>
    </source>
</evidence>
<dbReference type="InterPro" id="IPR003439">
    <property type="entry name" value="ABC_transporter-like_ATP-bd"/>
</dbReference>
<dbReference type="EMBL" id="BAAADU010000002">
    <property type="protein sequence ID" value="GAA0657120.1"/>
    <property type="molecule type" value="Genomic_DNA"/>
</dbReference>
<feature type="domain" description="ABC transporter" evidence="4">
    <location>
        <begin position="11"/>
        <end position="240"/>
    </location>
</feature>
<dbReference type="SMART" id="SM00382">
    <property type="entry name" value="AAA"/>
    <property type="match status" value="1"/>
</dbReference>
<dbReference type="GO" id="GO:0016887">
    <property type="term" value="F:ATP hydrolysis activity"/>
    <property type="evidence" value="ECO:0007669"/>
    <property type="project" value="InterPro"/>
</dbReference>
<name>A0AAV3T2G4_9EURY</name>
<dbReference type="InterPro" id="IPR003593">
    <property type="entry name" value="AAA+_ATPase"/>
</dbReference>
<dbReference type="PROSITE" id="PS50893">
    <property type="entry name" value="ABC_TRANSPORTER_2"/>
    <property type="match status" value="1"/>
</dbReference>